<dbReference type="EMBL" id="CADCTY010002433">
    <property type="protein sequence ID" value="CAA9422816.1"/>
    <property type="molecule type" value="Genomic_DNA"/>
</dbReference>
<reference evidence="1" key="1">
    <citation type="submission" date="2020-02" db="EMBL/GenBank/DDBJ databases">
        <authorList>
            <person name="Meier V. D."/>
        </authorList>
    </citation>
    <scope>NUCLEOTIDE SEQUENCE</scope>
    <source>
        <strain evidence="1">AVDCRST_MAG94</strain>
    </source>
</reference>
<protein>
    <submittedName>
        <fullName evidence="1">Uncharacterized protein</fullName>
    </submittedName>
</protein>
<gene>
    <name evidence="1" type="ORF">AVDCRST_MAG94-7100</name>
</gene>
<dbReference type="AlphaFoldDB" id="A0A6J4PS42"/>
<proteinExistence type="predicted"/>
<accession>A0A6J4PS42</accession>
<sequence length="41" mass="4754">MWSIWVNTTTKQDEALRRASVNACLKQVSEWEHGVATKNQH</sequence>
<organism evidence="1">
    <name type="scientific">uncultured Leptolyngbya sp</name>
    <dbReference type="NCBI Taxonomy" id="332963"/>
    <lineage>
        <taxon>Bacteria</taxon>
        <taxon>Bacillati</taxon>
        <taxon>Cyanobacteriota</taxon>
        <taxon>Cyanophyceae</taxon>
        <taxon>Leptolyngbyales</taxon>
        <taxon>Leptolyngbyaceae</taxon>
        <taxon>Leptolyngbya group</taxon>
        <taxon>Leptolyngbya</taxon>
        <taxon>environmental samples</taxon>
    </lineage>
</organism>
<name>A0A6J4PS42_9CYAN</name>
<evidence type="ECO:0000313" key="1">
    <source>
        <dbReference type="EMBL" id="CAA9422816.1"/>
    </source>
</evidence>